<accession>A0A8J7ITF4</accession>
<dbReference type="Proteomes" id="UP000640583">
    <property type="component" value="Unassembled WGS sequence"/>
</dbReference>
<dbReference type="PROSITE" id="PS51257">
    <property type="entry name" value="PROKAR_LIPOPROTEIN"/>
    <property type="match status" value="1"/>
</dbReference>
<evidence type="ECO:0000313" key="1">
    <source>
        <dbReference type="EMBL" id="MBI1495321.1"/>
    </source>
</evidence>
<reference evidence="1" key="1">
    <citation type="submission" date="2020-10" db="EMBL/GenBank/DDBJ databases">
        <title>Paenihalocynthiibacter styelae gen. nov., sp. nov., isolated from stalked sea squirt Styela clava.</title>
        <authorList>
            <person name="Kim Y.-O."/>
            <person name="Yoon J.-H."/>
        </authorList>
    </citation>
    <scope>NUCLEOTIDE SEQUENCE</scope>
    <source>
        <strain evidence="1">MYP1-1</strain>
    </source>
</reference>
<protein>
    <submittedName>
        <fullName evidence="1">Uncharacterized protein</fullName>
    </submittedName>
</protein>
<keyword evidence="2" id="KW-1185">Reference proteome</keyword>
<gene>
    <name evidence="1" type="ORF">H1D41_16890</name>
</gene>
<dbReference type="AlphaFoldDB" id="A0A8J7ITF4"/>
<evidence type="ECO:0000313" key="2">
    <source>
        <dbReference type="Proteomes" id="UP000640583"/>
    </source>
</evidence>
<organism evidence="1 2">
    <name type="scientific">Halocynthiibacter styelae</name>
    <dbReference type="NCBI Taxonomy" id="2761955"/>
    <lineage>
        <taxon>Bacteria</taxon>
        <taxon>Pseudomonadati</taxon>
        <taxon>Pseudomonadota</taxon>
        <taxon>Alphaproteobacteria</taxon>
        <taxon>Rhodobacterales</taxon>
        <taxon>Paracoccaceae</taxon>
        <taxon>Halocynthiibacter</taxon>
    </lineage>
</organism>
<dbReference type="RefSeq" id="WP_228850027.1">
    <property type="nucleotide sequence ID" value="NZ_JADCKQ010000018.1"/>
</dbReference>
<sequence length="220" mass="23685">MGFKLGTSGLLFAAVLLSGCQTMTLDGGGVSRSLVAGGSPSSSHTADTSEDASAEINRFARRSRTAEPVVEHGLTRVCGTTRQQRGEEVDRAPGQGVRLFDTAPGTSAPRDFYLTGFDDGCARKFTAALALLGSPDVHEGFRYAGGVRNRPYSDMDNAYERFKNRTCGVSDGEACPDGRRSRLNRNLAFLTVYNRFGYSGARSELLIWKGDVVAREVISN</sequence>
<proteinExistence type="predicted"/>
<comment type="caution">
    <text evidence="1">The sequence shown here is derived from an EMBL/GenBank/DDBJ whole genome shotgun (WGS) entry which is preliminary data.</text>
</comment>
<dbReference type="EMBL" id="JADCKQ010000018">
    <property type="protein sequence ID" value="MBI1495321.1"/>
    <property type="molecule type" value="Genomic_DNA"/>
</dbReference>
<name>A0A8J7ITF4_9RHOB</name>